<dbReference type="Proteomes" id="UP000663207">
    <property type="component" value="Chromosome"/>
</dbReference>
<name>A0ABX7R2W1_9GAMM</name>
<dbReference type="RefSeq" id="WP_207381004.1">
    <property type="nucleotide sequence ID" value="NZ_CP071502.1"/>
</dbReference>
<dbReference type="Gene3D" id="2.60.40.10">
    <property type="entry name" value="Immunoglobulins"/>
    <property type="match status" value="3"/>
</dbReference>
<dbReference type="InterPro" id="IPR013783">
    <property type="entry name" value="Ig-like_fold"/>
</dbReference>
<protein>
    <recommendedName>
        <fullName evidence="3">Ig-like domain-containing protein</fullName>
    </recommendedName>
</protein>
<gene>
    <name evidence="1" type="ORF">JYB85_03040</name>
</gene>
<accession>A0ABX7R2W1</accession>
<keyword evidence="2" id="KW-1185">Reference proteome</keyword>
<evidence type="ECO:0008006" key="3">
    <source>
        <dbReference type="Google" id="ProtNLM"/>
    </source>
</evidence>
<dbReference type="EMBL" id="CP071502">
    <property type="protein sequence ID" value="QSX37834.1"/>
    <property type="molecule type" value="Genomic_DNA"/>
</dbReference>
<organism evidence="1 2">
    <name type="scientific">Shewanella sedimentimangrovi</name>
    <dbReference type="NCBI Taxonomy" id="2814293"/>
    <lineage>
        <taxon>Bacteria</taxon>
        <taxon>Pseudomonadati</taxon>
        <taxon>Pseudomonadota</taxon>
        <taxon>Gammaproteobacteria</taxon>
        <taxon>Alteromonadales</taxon>
        <taxon>Shewanellaceae</taxon>
        <taxon>Shewanella</taxon>
    </lineage>
</organism>
<sequence length="1049" mass="110085">MLVFTLTACGRHHHKEAPVDVSALSIPVTLNTVRGSQEGIPLTWSSVETATSYAVYRCEVPDGVTQDLVAAAPIDNCGDPIAITTELSFTDLPPLTAPQAYVYHLRACADLEAQVCGSVIASIAASQAIPADIPQMTTNIGDDGRQVISGLTTTLHAFAHDAVGPVSWSWTQESGPKVTLTGADTSVLTFTAPTVTINTLLSFELRTQDDNGIGRPSKVAVTVVPANNVSVKAGATSRLVQAGHEVFLHARGSDSNLTYEWRQISPDSPVVTLINANTANPSFIAPSIPQGGVLHFDVTVTDPVTGQNASARTAVRVQYAVPTLTPILEPSQTPDPVPTPIPIAAPLLMPLQIAQPLQVPQPLQLVPSPSPVLVPPKVPPQALVLLAPPVVTATGGTSVQLGMTASGGQEPYQWDWIQTGGPAASLLDSTQEVVTVELPSVDSAQALTFQASLIDAEGNERTAEAVVHATLPPGPASGATPTPITPLDPRLVVVNETVPVMSTPLTDVTVTQTSGPELQISQQSNGGDTGTQISVTAPLLKDNSAHATLSVSGKDPKGQPLHYVVPILIMRPLPVIPAPEAPPQVLPPQQVPKQDDPLIIIGGVTGVIVNEGSTRGLAVAVQGGKGRDSYRYLWSYLKDDDGPDITLHHTDTARMIFTAPGVDRPTLLRFNVQITDGAQTIQRDGLVQVNDVSASLVVGALAPITVDSGQSVSISAPEPTGGIQFPTRDHYRYAIAQVLGTPTVTLTPTDDQADERASHWTFIAPTLAPGAADAVLQFELTSRDRVDNTVKTTQEVIVKAPPLPSVPPLVPNLSVPVSIALGAPITLQADASGGTPPYTFEWLAHPEVVAIAGRSSFNLPDLTATGQNPTLSPDNLGTRRGDAADYRLKLTLKVTDANLQTAETKGEVQVVLMEANRPGTVALLCGKLATNEPCTDLELVLGQTKACPDDKPYAMNQVNQINRFLSEYRYCVDAITAVNLFVVGGSKDNPLCRHYDPAASSGSITCYLACYGDDCNIDTNPPDSTLVGPVGRDGLLSIGLPPLTSGSGH</sequence>
<dbReference type="Pfam" id="PF22352">
    <property type="entry name" value="K319L-like_PKD"/>
    <property type="match status" value="2"/>
</dbReference>
<evidence type="ECO:0000313" key="1">
    <source>
        <dbReference type="EMBL" id="QSX37834.1"/>
    </source>
</evidence>
<reference evidence="1 2" key="1">
    <citation type="submission" date="2021-03" db="EMBL/GenBank/DDBJ databases">
        <title>Novel species identification of genus Shewanella.</title>
        <authorList>
            <person name="Liu G."/>
            <person name="Zhang Q."/>
        </authorList>
    </citation>
    <scope>NUCLEOTIDE SEQUENCE [LARGE SCALE GENOMIC DNA]</scope>
    <source>
        <strain evidence="1 2">FJAT-52962</strain>
    </source>
</reference>
<proteinExistence type="predicted"/>
<evidence type="ECO:0000313" key="2">
    <source>
        <dbReference type="Proteomes" id="UP000663207"/>
    </source>
</evidence>